<keyword evidence="3" id="KW-1185">Reference proteome</keyword>
<proteinExistence type="predicted"/>
<dbReference type="OrthoDB" id="7208981at2"/>
<dbReference type="PANTHER" id="PTHR48207:SF3">
    <property type="entry name" value="SUCCINATE--HYDROXYMETHYLGLUTARATE COA-TRANSFERASE"/>
    <property type="match status" value="1"/>
</dbReference>
<dbReference type="RefSeq" id="WP_097174985.1">
    <property type="nucleotide sequence ID" value="NZ_OBML01000005.1"/>
</dbReference>
<protein>
    <submittedName>
        <fullName evidence="2">Crotonobetainyl-CoA:carnitine CoA-transferase CaiB</fullName>
    </submittedName>
</protein>
<organism evidence="2 3">
    <name type="scientific">Stappia indica</name>
    <dbReference type="NCBI Taxonomy" id="538381"/>
    <lineage>
        <taxon>Bacteria</taxon>
        <taxon>Pseudomonadati</taxon>
        <taxon>Pseudomonadota</taxon>
        <taxon>Alphaproteobacteria</taxon>
        <taxon>Hyphomicrobiales</taxon>
        <taxon>Stappiaceae</taxon>
        <taxon>Stappia</taxon>
    </lineage>
</organism>
<dbReference type="EMBL" id="OBML01000005">
    <property type="protein sequence ID" value="SOC07420.1"/>
    <property type="molecule type" value="Genomic_DNA"/>
</dbReference>
<dbReference type="AlphaFoldDB" id="A0A285SJ84"/>
<reference evidence="2 3" key="1">
    <citation type="submission" date="2017-08" db="EMBL/GenBank/DDBJ databases">
        <authorList>
            <person name="de Groot N.N."/>
        </authorList>
    </citation>
    <scope>NUCLEOTIDE SEQUENCE [LARGE SCALE GENOMIC DNA]</scope>
    <source>
        <strain evidence="2 3">USBA 352</strain>
    </source>
</reference>
<name>A0A285SJ84_9HYPH</name>
<dbReference type="Gene3D" id="3.30.1540.10">
    <property type="entry name" value="formyl-coa transferase, domain 3"/>
    <property type="match status" value="1"/>
</dbReference>
<dbReference type="Proteomes" id="UP000219331">
    <property type="component" value="Unassembled WGS sequence"/>
</dbReference>
<evidence type="ECO:0000313" key="2">
    <source>
        <dbReference type="EMBL" id="SOC07420.1"/>
    </source>
</evidence>
<accession>A0A285SJ84</accession>
<keyword evidence="1 2" id="KW-0808">Transferase</keyword>
<dbReference type="Gene3D" id="3.40.50.10540">
    <property type="entry name" value="Crotonobetainyl-coa:carnitine coa-transferase, domain 1"/>
    <property type="match status" value="1"/>
</dbReference>
<sequence>MTAPLSHLRVLDLSRVLAGPWSTQALADMGADVIKIERPGSGDDTRGWGPPFVADGPAAGESAYFMAANRGKKSVAVDIASDEGRALIIELAKKSDILVENYKVGGLKKYGLDYESLSEINPGLIYCSITGFGQTGPYAQRAGYDFMIQGMGGLMSVTGERDALPGGGPQKAGVALADILTGLNATIAILGALAHRERTGEGQHLDIALFDVQVASLANQALSYLVSGTSPVRMGNAHTAIVPYEVFASSDGHLILAVGNDGQFVRFCEVAGRPELAADPRFAVNRDRVAHREILAPMVAEIIKTRTTREWIADLEAAAVPCGPINTIAEVFEEPQAKARGLMNPALPHGSGGTVPGVASPLRFSRTPVNDKVAPPMLGEHTREVLARVLGLDEAELDALEAGGTVQSRKD</sequence>
<dbReference type="InterPro" id="IPR044855">
    <property type="entry name" value="CoA-Trfase_III_dom3_sf"/>
</dbReference>
<dbReference type="PANTHER" id="PTHR48207">
    <property type="entry name" value="SUCCINATE--HYDROXYMETHYLGLUTARATE COA-TRANSFERASE"/>
    <property type="match status" value="1"/>
</dbReference>
<evidence type="ECO:0000313" key="3">
    <source>
        <dbReference type="Proteomes" id="UP000219331"/>
    </source>
</evidence>
<dbReference type="SUPFAM" id="SSF89796">
    <property type="entry name" value="CoA-transferase family III (CaiB/BaiF)"/>
    <property type="match status" value="1"/>
</dbReference>
<dbReference type="Pfam" id="PF02515">
    <property type="entry name" value="CoA_transf_3"/>
    <property type="match status" value="1"/>
</dbReference>
<dbReference type="InterPro" id="IPR023606">
    <property type="entry name" value="CoA-Trfase_III_dom_1_sf"/>
</dbReference>
<dbReference type="InterPro" id="IPR003673">
    <property type="entry name" value="CoA-Trfase_fam_III"/>
</dbReference>
<dbReference type="STRING" id="538381.GCA_001696535_01854"/>
<dbReference type="GO" id="GO:0008410">
    <property type="term" value="F:CoA-transferase activity"/>
    <property type="evidence" value="ECO:0007669"/>
    <property type="project" value="TreeGrafter"/>
</dbReference>
<gene>
    <name evidence="2" type="ORF">SAMN05421512_105366</name>
</gene>
<evidence type="ECO:0000256" key="1">
    <source>
        <dbReference type="ARBA" id="ARBA00022679"/>
    </source>
</evidence>
<dbReference type="InterPro" id="IPR050483">
    <property type="entry name" value="CoA-transferase_III_domain"/>
</dbReference>